<dbReference type="AlphaFoldDB" id="A0A7Y0EJS6"/>
<protein>
    <submittedName>
        <fullName evidence="3">DUF5050 domain-containing protein</fullName>
    </submittedName>
</protein>
<dbReference type="Gene3D" id="2.120.10.30">
    <property type="entry name" value="TolB, C-terminal domain"/>
    <property type="match status" value="1"/>
</dbReference>
<gene>
    <name evidence="3" type="ORF">HBE96_19230</name>
</gene>
<dbReference type="PANTHER" id="PTHR30032:SF8">
    <property type="entry name" value="GERMINATION-SPECIFIC N-ACETYLMURAMOYL-L-ALANINE AMIDASE"/>
    <property type="match status" value="1"/>
</dbReference>
<organism evidence="3 4">
    <name type="scientific">Clostridium muellerianum</name>
    <dbReference type="NCBI Taxonomy" id="2716538"/>
    <lineage>
        <taxon>Bacteria</taxon>
        <taxon>Bacillati</taxon>
        <taxon>Bacillota</taxon>
        <taxon>Clostridia</taxon>
        <taxon>Eubacteriales</taxon>
        <taxon>Clostridiaceae</taxon>
        <taxon>Clostridium</taxon>
    </lineage>
</organism>
<dbReference type="Pfam" id="PF04122">
    <property type="entry name" value="CW_binding_2"/>
    <property type="match status" value="3"/>
</dbReference>
<dbReference type="RefSeq" id="WP_169299325.1">
    <property type="nucleotide sequence ID" value="NZ_JABBNI010000047.1"/>
</dbReference>
<dbReference type="EMBL" id="JABBNI010000047">
    <property type="protein sequence ID" value="NMM64745.1"/>
    <property type="molecule type" value="Genomic_DNA"/>
</dbReference>
<evidence type="ECO:0000313" key="3">
    <source>
        <dbReference type="EMBL" id="NMM64745.1"/>
    </source>
</evidence>
<dbReference type="InterPro" id="IPR007253">
    <property type="entry name" value="Cell_wall-bd_2"/>
</dbReference>
<feature type="chain" id="PRO_5031308101" evidence="1">
    <location>
        <begin position="28"/>
        <end position="669"/>
    </location>
</feature>
<dbReference type="InterPro" id="IPR051922">
    <property type="entry name" value="Bact_Sporulation_Assoc"/>
</dbReference>
<name>A0A7Y0EJS6_9CLOT</name>
<evidence type="ECO:0000313" key="4">
    <source>
        <dbReference type="Proteomes" id="UP000537131"/>
    </source>
</evidence>
<dbReference type="InterPro" id="IPR011042">
    <property type="entry name" value="6-blade_b-propeller_TolB-like"/>
</dbReference>
<feature type="domain" description="Prolow-density lipoprotein receptor-related protein 1-like beta-propeller" evidence="2">
    <location>
        <begin position="338"/>
        <end position="605"/>
    </location>
</feature>
<comment type="caution">
    <text evidence="3">The sequence shown here is derived from an EMBL/GenBank/DDBJ whole genome shotgun (WGS) entry which is preliminary data.</text>
</comment>
<dbReference type="Proteomes" id="UP000537131">
    <property type="component" value="Unassembled WGS sequence"/>
</dbReference>
<accession>A0A7Y0EJS6</accession>
<evidence type="ECO:0000256" key="1">
    <source>
        <dbReference type="SAM" id="SignalP"/>
    </source>
</evidence>
<feature type="signal peptide" evidence="1">
    <location>
        <begin position="1"/>
        <end position="27"/>
    </location>
</feature>
<dbReference type="InterPro" id="IPR032485">
    <property type="entry name" value="LRP1-like_beta_prop"/>
</dbReference>
<dbReference type="Pfam" id="PF16472">
    <property type="entry name" value="DUF5050"/>
    <property type="match status" value="1"/>
</dbReference>
<dbReference type="SUPFAM" id="SSF63825">
    <property type="entry name" value="YWTD domain"/>
    <property type="match status" value="1"/>
</dbReference>
<dbReference type="PANTHER" id="PTHR30032">
    <property type="entry name" value="N-ACETYLMURAMOYL-L-ALANINE AMIDASE-RELATED"/>
    <property type="match status" value="1"/>
</dbReference>
<dbReference type="SUPFAM" id="SSF69304">
    <property type="entry name" value="Tricorn protease N-terminal domain"/>
    <property type="match status" value="1"/>
</dbReference>
<reference evidence="3 4" key="1">
    <citation type="submission" date="2020-06" db="EMBL/GenBank/DDBJ databases">
        <title>Complete Genome Sequence of Clostridium muelleri sp. nov. P21T, an Acid-Alcohol Producing Acetogen Isolated from Old Hay.</title>
        <authorList>
            <person name="Duncan K.E."/>
            <person name="Tanner R.S."/>
        </authorList>
    </citation>
    <scope>NUCLEOTIDE SEQUENCE [LARGE SCALE GENOMIC DNA]</scope>
    <source>
        <strain evidence="3 4">P21</strain>
    </source>
</reference>
<evidence type="ECO:0000259" key="2">
    <source>
        <dbReference type="Pfam" id="PF16472"/>
    </source>
</evidence>
<keyword evidence="1" id="KW-0732">Signal</keyword>
<sequence>MLKNKFCLLVSIAAISLSVLYTTKAEAAFPEVKRIWGADRYETCSKIVQEGWKSTSEYAVIVNGENFPDALSASVLAKKYNAPILLAKGSTLGDKTYSELKRLKVKNVFIVGGTGVITTSVENTLKNMGITTERLSGQDRDETSALVANKIGTENGVILTTDDDFTDALSIAPIAARYQMPIVLMPKEGIPSSVEKVMAGKNVPKTYIIGGTNVISEDIALKFPSVERIDGKDKYERNINIIKAFGDKIDFSNICMAYSEQFADALSGSVFAAERANPIILMGDKSSLYTKYFLTTKESQIKNITVFGGTSGIKELQVQDVFNVSNDNNSSNTPDANGDVENNGSSAVKKGDWIYYSVNNGTSAVRGKLYKEKSDGSSKIKLSDDFAKKIWINGDYIYYFNYYGEEQSNSFYKMKIDGTERSEVTTDAPTYVNFQGDYIYYAKYDKVYSDKFSIYKINKNGTGKESIGNAHGMYLFVKDNWLYYANLDDGSKIYKMGTDGSSKQLLCEDSAENYMNVVGDWIYYCDNENNNLYRIKLDGSEKQKLNNAKTRNISIAGNYIYYTAMDENDNGLLYKMKLDGSESKMLSDVDCSTALEVHDDYIYCCGFNSNGIYRIKTDGTGYEQISKNKSVISLYVAGNWIYYVDFMSGNKSTKLHRMKLDGSLDNTVE</sequence>
<keyword evidence="4" id="KW-1185">Reference proteome</keyword>
<dbReference type="Gene3D" id="3.40.50.12090">
    <property type="match status" value="2"/>
</dbReference>
<proteinExistence type="predicted"/>